<proteinExistence type="predicted"/>
<dbReference type="Proteomes" id="UP001160148">
    <property type="component" value="Unassembled WGS sequence"/>
</dbReference>
<gene>
    <name evidence="1" type="ORF">MEUPH1_LOCUS1870</name>
</gene>
<sequence>MRRSSVAASYNKCFAATVMMMPWCITDTLCSSIAAPYYECIRRCVDGFVRNGGQERSARRLPPRVLSIFAAVSV</sequence>
<dbReference type="EMBL" id="CARXXK010000001">
    <property type="protein sequence ID" value="CAI6344781.1"/>
    <property type="molecule type" value="Genomic_DNA"/>
</dbReference>
<name>A0AAV0VKK0_9HEMI</name>
<organism evidence="1 2">
    <name type="scientific">Macrosiphum euphorbiae</name>
    <name type="common">potato aphid</name>
    <dbReference type="NCBI Taxonomy" id="13131"/>
    <lineage>
        <taxon>Eukaryota</taxon>
        <taxon>Metazoa</taxon>
        <taxon>Ecdysozoa</taxon>
        <taxon>Arthropoda</taxon>
        <taxon>Hexapoda</taxon>
        <taxon>Insecta</taxon>
        <taxon>Pterygota</taxon>
        <taxon>Neoptera</taxon>
        <taxon>Paraneoptera</taxon>
        <taxon>Hemiptera</taxon>
        <taxon>Sternorrhyncha</taxon>
        <taxon>Aphidomorpha</taxon>
        <taxon>Aphidoidea</taxon>
        <taxon>Aphididae</taxon>
        <taxon>Macrosiphini</taxon>
        <taxon>Macrosiphum</taxon>
    </lineage>
</organism>
<evidence type="ECO:0000313" key="1">
    <source>
        <dbReference type="EMBL" id="CAI6344781.1"/>
    </source>
</evidence>
<reference evidence="1 2" key="1">
    <citation type="submission" date="2023-01" db="EMBL/GenBank/DDBJ databases">
        <authorList>
            <person name="Whitehead M."/>
        </authorList>
    </citation>
    <scope>NUCLEOTIDE SEQUENCE [LARGE SCALE GENOMIC DNA]</scope>
</reference>
<protein>
    <recommendedName>
        <fullName evidence="3">Secreted protein</fullName>
    </recommendedName>
</protein>
<dbReference type="AlphaFoldDB" id="A0AAV0VKK0"/>
<accession>A0AAV0VKK0</accession>
<comment type="caution">
    <text evidence="1">The sequence shown here is derived from an EMBL/GenBank/DDBJ whole genome shotgun (WGS) entry which is preliminary data.</text>
</comment>
<evidence type="ECO:0000313" key="2">
    <source>
        <dbReference type="Proteomes" id="UP001160148"/>
    </source>
</evidence>
<keyword evidence="2" id="KW-1185">Reference proteome</keyword>
<evidence type="ECO:0008006" key="3">
    <source>
        <dbReference type="Google" id="ProtNLM"/>
    </source>
</evidence>